<dbReference type="PANTHER" id="PTHR42648">
    <property type="entry name" value="TRANSPOSASE, PUTATIVE-RELATED"/>
    <property type="match status" value="1"/>
</dbReference>
<dbReference type="VEuPathDB" id="FungiDB:SeMB42_g02249"/>
<dbReference type="InterPro" id="IPR013103">
    <property type="entry name" value="RVT_2"/>
</dbReference>
<dbReference type="VEuPathDB" id="FungiDB:SeMB42_g07991"/>
<evidence type="ECO:0000256" key="5">
    <source>
        <dbReference type="ARBA" id="ARBA00022801"/>
    </source>
</evidence>
<keyword evidence="10" id="KW-0808">Transferase</keyword>
<keyword evidence="5" id="KW-0378">Hydrolase</keyword>
<dbReference type="Gene3D" id="3.30.420.10">
    <property type="entry name" value="Ribonuclease H-like superfamily/Ribonuclease H"/>
    <property type="match status" value="1"/>
</dbReference>
<keyword evidence="2" id="KW-0645">Protease</keyword>
<feature type="domain" description="Integrase catalytic" evidence="9">
    <location>
        <begin position="250"/>
        <end position="419"/>
    </location>
</feature>
<keyword evidence="1" id="KW-0815">Transposition</keyword>
<dbReference type="PROSITE" id="PS50994">
    <property type="entry name" value="INTEGRASE"/>
    <property type="match status" value="1"/>
</dbReference>
<feature type="region of interest" description="Disordered" evidence="8">
    <location>
        <begin position="557"/>
        <end position="577"/>
    </location>
</feature>
<dbReference type="PANTHER" id="PTHR42648:SF24">
    <property type="entry name" value="INTEGRASE CATALYTIC DOMAIN-CONTAINING PROTEIN"/>
    <property type="match status" value="1"/>
</dbReference>
<keyword evidence="4" id="KW-0064">Aspartyl protease</keyword>
<feature type="region of interest" description="Disordered" evidence="8">
    <location>
        <begin position="519"/>
        <end position="541"/>
    </location>
</feature>
<evidence type="ECO:0000256" key="1">
    <source>
        <dbReference type="ARBA" id="ARBA00022578"/>
    </source>
</evidence>
<dbReference type="InterPro" id="IPR039537">
    <property type="entry name" value="Retrotran_Ty1/copia-like"/>
</dbReference>
<reference evidence="10 11" key="1">
    <citation type="journal article" date="2019" name="Sci. Rep.">
        <title>Comparative genomics of chytrid fungi reveal insights into the obligate biotrophic and pathogenic lifestyle of Synchytrium endobioticum.</title>
        <authorList>
            <person name="van de Vossenberg B.T.L.H."/>
            <person name="Warris S."/>
            <person name="Nguyen H.D.T."/>
            <person name="van Gent-Pelzer M.P.E."/>
            <person name="Joly D.L."/>
            <person name="van de Geest H.C."/>
            <person name="Bonants P.J.M."/>
            <person name="Smith D.S."/>
            <person name="Levesque C.A."/>
            <person name="van der Lee T.A.J."/>
        </authorList>
    </citation>
    <scope>NUCLEOTIDE SEQUENCE [LARGE SCALE GENOMIC DNA]</scope>
    <source>
        <strain evidence="10 11">LEV6574</strain>
    </source>
</reference>
<evidence type="ECO:0000313" key="11">
    <source>
        <dbReference type="Proteomes" id="UP000320475"/>
    </source>
</evidence>
<evidence type="ECO:0000256" key="2">
    <source>
        <dbReference type="ARBA" id="ARBA00022670"/>
    </source>
</evidence>
<evidence type="ECO:0000256" key="3">
    <source>
        <dbReference type="ARBA" id="ARBA00022723"/>
    </source>
</evidence>
<dbReference type="GO" id="GO:0004190">
    <property type="term" value="F:aspartic-type endopeptidase activity"/>
    <property type="evidence" value="ECO:0007669"/>
    <property type="project" value="UniProtKB-KW"/>
</dbReference>
<keyword evidence="10" id="KW-0239">DNA-directed DNA polymerase</keyword>
<dbReference type="CDD" id="cd09272">
    <property type="entry name" value="RNase_HI_RT_Ty1"/>
    <property type="match status" value="1"/>
</dbReference>
<dbReference type="GO" id="GO:0003887">
    <property type="term" value="F:DNA-directed DNA polymerase activity"/>
    <property type="evidence" value="ECO:0007669"/>
    <property type="project" value="UniProtKB-KW"/>
</dbReference>
<dbReference type="InterPro" id="IPR025724">
    <property type="entry name" value="GAG-pre-integrase_dom"/>
</dbReference>
<dbReference type="SUPFAM" id="SSF53098">
    <property type="entry name" value="Ribonuclease H-like"/>
    <property type="match status" value="1"/>
</dbReference>
<evidence type="ECO:0000256" key="7">
    <source>
        <dbReference type="ARBA" id="ARBA00049244"/>
    </source>
</evidence>
<comment type="caution">
    <text evidence="10">The sequence shown here is derived from an EMBL/GenBank/DDBJ whole genome shotgun (WGS) entry which is preliminary data.</text>
</comment>
<dbReference type="InterPro" id="IPR054722">
    <property type="entry name" value="PolX-like_BBD"/>
</dbReference>
<dbReference type="InterPro" id="IPR012337">
    <property type="entry name" value="RNaseH-like_sf"/>
</dbReference>
<dbReference type="GO" id="GO:0032196">
    <property type="term" value="P:transposition"/>
    <property type="evidence" value="ECO:0007669"/>
    <property type="project" value="UniProtKB-KW"/>
</dbReference>
<dbReference type="Pfam" id="PF07727">
    <property type="entry name" value="RVT_2"/>
    <property type="match status" value="1"/>
</dbReference>
<sequence>MLEFWSPPGKLYQSISFPGFLQYVKSNTHTSFPVTHHPLDTIGSKDDNESNIIGGKDCIVYSAFDTTINKPEPTSRIVDSGASNHMVSSSDKLSHLTKSRTKVSGIGNTHLSGTQKGRFTGQVKGVPIILEDVLVVPGLGKNLISEGQLYNEGYKVHNTDDGDKLLISNEGAISVPRRDNIYPITIEQVSGHVGYGATHMDYQLWHERLGHPSETRLKSIMPSLSADGNTISCEPCIKGKMHEDPYVTSTSQHPLNLEVLAADVIGPFRTPAPDGTSHYLVVQDVGSHYGWVMPLKRRGDATSHLIDLIKMLNNHFSHKVKHLQIDNAPEFTSHRMNNFLRDSGIIRRSTIPYAHSQNGAVERYNRTLQEKARTLLISAALPPSFWSEALQTSVYLENRLTTRSIPEAITPYQKLYNTTPTYDHLRTFGCRVICHDPTQQDKQHPRSIDGIFVGYDPSPFESIRGWRIWDKIRRRIFYSRNVTFLEQDMKNGQNKEDNSQKTPDGISIQLVVPPSIPLLPKLPLGQPDKASEPDMTPEPQHTYFDLFGIQDEYSPEVLSPSIPTQRQPVQPPSRVPLTPTVATTRERRQIRPPHHDSAEGYPALLGELPTPKTYKQAMKAPDANDWINAMAEEVAALKANNTWDLVEYPNHKHVLPGKWVYVTKHNEDGSIARYKARWVVQGNFQIDGMDYDETFAPTSHLPTLRVLVSLIAHNKWYASTLDISTAFLNGKLEEEIYVRQPTGFELGSHQVCRLQKSLYGLKQAPRVWFKHLSSWLQEHGFTSSPAEPCLYTGLSTTTSDRIYVMIHVDDFLLTSSSKQAVKEFENTLEQTFKMKKGGPLSWYLNMQFLQLDPTTIGLSQSLYVKDILDTFSMADCNPTKTPMVTGWDVVTDAPLCNKSQYQQAMGMLLYLARCTRPDIMTSVSILCKYSSNPTTYHWKGVLHLLKYLKGSQNYILELGGTELSGYADSDWATNKEDRKSRSGMIIKMGRGCVSWSSKKQSTIALSSSEAEYYALGDTIKEILWLQNLLEGIQYTVPLPTIIYEDNRGAQLMAENPLVTPRAKHIDVKYHFIRHHVENGRIKLFSIPTVDQIADGLTKPLDGIAFQRCRDALCVTTREGVAISGSVVNA</sequence>
<protein>
    <submittedName>
        <fullName evidence="10">DNA-directed DNA polymerase</fullName>
    </submittedName>
</protein>
<proteinExistence type="predicted"/>
<dbReference type="Pfam" id="PF13976">
    <property type="entry name" value="gag_pre-integrs"/>
    <property type="match status" value="1"/>
</dbReference>
<dbReference type="InterPro" id="IPR036397">
    <property type="entry name" value="RNaseH_sf"/>
</dbReference>
<keyword evidence="10" id="KW-0548">Nucleotidyltransferase</keyword>
<comment type="catalytic activity">
    <reaction evidence="7">
        <text>DNA(n) + a 2'-deoxyribonucleoside 5'-triphosphate = DNA(n+1) + diphosphate</text>
        <dbReference type="Rhea" id="RHEA:22508"/>
        <dbReference type="Rhea" id="RHEA-COMP:17339"/>
        <dbReference type="Rhea" id="RHEA-COMP:17340"/>
        <dbReference type="ChEBI" id="CHEBI:33019"/>
        <dbReference type="ChEBI" id="CHEBI:61560"/>
        <dbReference type="ChEBI" id="CHEBI:173112"/>
        <dbReference type="EC" id="2.7.7.7"/>
    </reaction>
</comment>
<evidence type="ECO:0000313" key="10">
    <source>
        <dbReference type="EMBL" id="TPX50213.1"/>
    </source>
</evidence>
<dbReference type="EMBL" id="QEAM01000021">
    <property type="protein sequence ID" value="TPX50213.1"/>
    <property type="molecule type" value="Genomic_DNA"/>
</dbReference>
<accession>A0A507DF39</accession>
<evidence type="ECO:0000256" key="8">
    <source>
        <dbReference type="SAM" id="MobiDB-lite"/>
    </source>
</evidence>
<dbReference type="SUPFAM" id="SSF56672">
    <property type="entry name" value="DNA/RNA polymerases"/>
    <property type="match status" value="1"/>
</dbReference>
<dbReference type="Pfam" id="PF22936">
    <property type="entry name" value="Pol_BBD"/>
    <property type="match status" value="1"/>
</dbReference>
<dbReference type="Proteomes" id="UP000320475">
    <property type="component" value="Unassembled WGS sequence"/>
</dbReference>
<evidence type="ECO:0000256" key="4">
    <source>
        <dbReference type="ARBA" id="ARBA00022750"/>
    </source>
</evidence>
<dbReference type="Pfam" id="PF25597">
    <property type="entry name" value="SH3_retrovirus"/>
    <property type="match status" value="1"/>
</dbReference>
<gene>
    <name evidence="10" type="ORF">SeLEV6574_g01051</name>
</gene>
<comment type="catalytic activity">
    <reaction evidence="6">
        <text>DNA(n) + a 2'-deoxyribonucleoside 5'-triphosphate = DNA(n+1) + diphosphate</text>
        <dbReference type="Rhea" id="RHEA:22508"/>
        <dbReference type="Rhea" id="RHEA-COMP:17339"/>
        <dbReference type="Rhea" id="RHEA-COMP:17340"/>
        <dbReference type="ChEBI" id="CHEBI:33019"/>
        <dbReference type="ChEBI" id="CHEBI:61560"/>
        <dbReference type="ChEBI" id="CHEBI:173112"/>
        <dbReference type="EC" id="2.7.7.49"/>
    </reaction>
</comment>
<dbReference type="InterPro" id="IPR057670">
    <property type="entry name" value="SH3_retrovirus"/>
</dbReference>
<dbReference type="GO" id="GO:0046872">
    <property type="term" value="F:metal ion binding"/>
    <property type="evidence" value="ECO:0007669"/>
    <property type="project" value="UniProtKB-KW"/>
</dbReference>
<dbReference type="GO" id="GO:0003964">
    <property type="term" value="F:RNA-directed DNA polymerase activity"/>
    <property type="evidence" value="ECO:0007669"/>
    <property type="project" value="UniProtKB-EC"/>
</dbReference>
<organism evidence="10 11">
    <name type="scientific">Synchytrium endobioticum</name>
    <dbReference type="NCBI Taxonomy" id="286115"/>
    <lineage>
        <taxon>Eukaryota</taxon>
        <taxon>Fungi</taxon>
        <taxon>Fungi incertae sedis</taxon>
        <taxon>Chytridiomycota</taxon>
        <taxon>Chytridiomycota incertae sedis</taxon>
        <taxon>Chytridiomycetes</taxon>
        <taxon>Synchytriales</taxon>
        <taxon>Synchytriaceae</taxon>
        <taxon>Synchytrium</taxon>
    </lineage>
</organism>
<name>A0A507DF39_9FUNG</name>
<dbReference type="GO" id="GO:0005634">
    <property type="term" value="C:nucleus"/>
    <property type="evidence" value="ECO:0007669"/>
    <property type="project" value="UniProtKB-ARBA"/>
</dbReference>
<evidence type="ECO:0000259" key="9">
    <source>
        <dbReference type="PROSITE" id="PS50994"/>
    </source>
</evidence>
<dbReference type="AlphaFoldDB" id="A0A507DF39"/>
<dbReference type="OrthoDB" id="5423336at2759"/>
<dbReference type="InterPro" id="IPR001584">
    <property type="entry name" value="Integrase_cat-core"/>
</dbReference>
<evidence type="ECO:0000256" key="6">
    <source>
        <dbReference type="ARBA" id="ARBA00048173"/>
    </source>
</evidence>
<dbReference type="GO" id="GO:0015074">
    <property type="term" value="P:DNA integration"/>
    <property type="evidence" value="ECO:0007669"/>
    <property type="project" value="InterPro"/>
</dbReference>
<dbReference type="InterPro" id="IPR043502">
    <property type="entry name" value="DNA/RNA_pol_sf"/>
</dbReference>
<dbReference type="GO" id="GO:0003676">
    <property type="term" value="F:nucleic acid binding"/>
    <property type="evidence" value="ECO:0007669"/>
    <property type="project" value="InterPro"/>
</dbReference>
<dbReference type="Pfam" id="PF00665">
    <property type="entry name" value="rve"/>
    <property type="match status" value="1"/>
</dbReference>
<dbReference type="GO" id="GO:0006508">
    <property type="term" value="P:proteolysis"/>
    <property type="evidence" value="ECO:0007669"/>
    <property type="project" value="UniProtKB-KW"/>
</dbReference>
<keyword evidence="3" id="KW-0479">Metal-binding</keyword>